<reference evidence="2 3" key="1">
    <citation type="journal article" date="2014" name="Curr. Biol.">
        <title>The genome of the clonal raider ant Cerapachys biroi.</title>
        <authorList>
            <person name="Oxley P.R."/>
            <person name="Ji L."/>
            <person name="Fetter-Pruneda I."/>
            <person name="McKenzie S.K."/>
            <person name="Li C."/>
            <person name="Hu H."/>
            <person name="Zhang G."/>
            <person name="Kronauer D.J."/>
        </authorList>
    </citation>
    <scope>NUCLEOTIDE SEQUENCE [LARGE SCALE GENOMIC DNA]</scope>
</reference>
<dbReference type="AlphaFoldDB" id="A0A026WM30"/>
<protein>
    <submittedName>
        <fullName evidence="2">Uncharacterized protein</fullName>
    </submittedName>
</protein>
<accession>A0A026WM30</accession>
<evidence type="ECO:0000313" key="2">
    <source>
        <dbReference type="EMBL" id="EZA56716.1"/>
    </source>
</evidence>
<evidence type="ECO:0000256" key="1">
    <source>
        <dbReference type="SAM" id="MobiDB-lite"/>
    </source>
</evidence>
<dbReference type="OrthoDB" id="6359816at2759"/>
<gene>
    <name evidence="2" type="ORF">X777_02320</name>
</gene>
<name>A0A026WM30_OOCBI</name>
<organism evidence="2 3">
    <name type="scientific">Ooceraea biroi</name>
    <name type="common">Clonal raider ant</name>
    <name type="synonym">Cerapachys biroi</name>
    <dbReference type="NCBI Taxonomy" id="2015173"/>
    <lineage>
        <taxon>Eukaryota</taxon>
        <taxon>Metazoa</taxon>
        <taxon>Ecdysozoa</taxon>
        <taxon>Arthropoda</taxon>
        <taxon>Hexapoda</taxon>
        <taxon>Insecta</taxon>
        <taxon>Pterygota</taxon>
        <taxon>Neoptera</taxon>
        <taxon>Endopterygota</taxon>
        <taxon>Hymenoptera</taxon>
        <taxon>Apocrita</taxon>
        <taxon>Aculeata</taxon>
        <taxon>Formicoidea</taxon>
        <taxon>Formicidae</taxon>
        <taxon>Dorylinae</taxon>
        <taxon>Ooceraea</taxon>
    </lineage>
</organism>
<dbReference type="EMBL" id="KK107159">
    <property type="protein sequence ID" value="EZA56716.1"/>
    <property type="molecule type" value="Genomic_DNA"/>
</dbReference>
<dbReference type="Proteomes" id="UP000053097">
    <property type="component" value="Unassembled WGS sequence"/>
</dbReference>
<feature type="compositionally biased region" description="Basic and acidic residues" evidence="1">
    <location>
        <begin position="62"/>
        <end position="75"/>
    </location>
</feature>
<evidence type="ECO:0000313" key="3">
    <source>
        <dbReference type="Proteomes" id="UP000053097"/>
    </source>
</evidence>
<feature type="region of interest" description="Disordered" evidence="1">
    <location>
        <begin position="62"/>
        <end position="99"/>
    </location>
</feature>
<keyword evidence="3" id="KW-1185">Reference proteome</keyword>
<sequence>MCPVAGYSVNDKSPLADLDTLLSTPPGPGLSHVRMALARYVHSYGSPLSELGWVFVSVRDTKPPARGRQADERAGGRTGRKGGRWSVLTPRVLAESKSH</sequence>
<proteinExistence type="predicted"/>